<proteinExistence type="predicted"/>
<evidence type="ECO:0000256" key="5">
    <source>
        <dbReference type="ARBA" id="ARBA00023004"/>
    </source>
</evidence>
<dbReference type="AlphaFoldDB" id="A0A0C9U838"/>
<reference evidence="8" key="2">
    <citation type="submission" date="2015-01" db="EMBL/GenBank/DDBJ databases">
        <title>Evolutionary Origins and Diversification of the Mycorrhizal Mutualists.</title>
        <authorList>
            <consortium name="DOE Joint Genome Institute"/>
            <consortium name="Mycorrhizal Genomics Consortium"/>
            <person name="Kohler A."/>
            <person name="Kuo A."/>
            <person name="Nagy L.G."/>
            <person name="Floudas D."/>
            <person name="Copeland A."/>
            <person name="Barry K.W."/>
            <person name="Cichocki N."/>
            <person name="Veneault-Fourrey C."/>
            <person name="LaButti K."/>
            <person name="Lindquist E.A."/>
            <person name="Lipzen A."/>
            <person name="Lundell T."/>
            <person name="Morin E."/>
            <person name="Murat C."/>
            <person name="Riley R."/>
            <person name="Ohm R."/>
            <person name="Sun H."/>
            <person name="Tunlid A."/>
            <person name="Henrissat B."/>
            <person name="Grigoriev I.V."/>
            <person name="Hibbett D.S."/>
            <person name="Martin F."/>
        </authorList>
    </citation>
    <scope>NUCLEOTIDE SEQUENCE [LARGE SCALE GENOMIC DNA]</scope>
    <source>
        <strain evidence="8">ATCC 200175</strain>
    </source>
</reference>
<keyword evidence="5" id="KW-0408">Iron</keyword>
<keyword evidence="4" id="KW-0560">Oxidoreductase</keyword>
<dbReference type="Pfam" id="PF12851">
    <property type="entry name" value="Tet_JBP"/>
    <property type="match status" value="1"/>
</dbReference>
<feature type="non-terminal residue" evidence="7">
    <location>
        <position position="1"/>
    </location>
</feature>
<comment type="cofactor">
    <cofactor evidence="1">
        <name>Fe(2+)</name>
        <dbReference type="ChEBI" id="CHEBI:29033"/>
    </cofactor>
</comment>
<dbReference type="EMBL" id="KN819338">
    <property type="protein sequence ID" value="KIJ15241.1"/>
    <property type="molecule type" value="Genomic_DNA"/>
</dbReference>
<organism evidence="7 8">
    <name type="scientific">Paxillus involutus ATCC 200175</name>
    <dbReference type="NCBI Taxonomy" id="664439"/>
    <lineage>
        <taxon>Eukaryota</taxon>
        <taxon>Fungi</taxon>
        <taxon>Dikarya</taxon>
        <taxon>Basidiomycota</taxon>
        <taxon>Agaricomycotina</taxon>
        <taxon>Agaricomycetes</taxon>
        <taxon>Agaricomycetidae</taxon>
        <taxon>Boletales</taxon>
        <taxon>Paxilineae</taxon>
        <taxon>Paxillaceae</taxon>
        <taxon>Paxillus</taxon>
    </lineage>
</organism>
<keyword evidence="8" id="KW-1185">Reference proteome</keyword>
<evidence type="ECO:0000256" key="4">
    <source>
        <dbReference type="ARBA" id="ARBA00023002"/>
    </source>
</evidence>
<evidence type="ECO:0000259" key="6">
    <source>
        <dbReference type="Pfam" id="PF12851"/>
    </source>
</evidence>
<evidence type="ECO:0000313" key="7">
    <source>
        <dbReference type="EMBL" id="KIJ15241.1"/>
    </source>
</evidence>
<keyword evidence="2" id="KW-0479">Metal-binding</keyword>
<evidence type="ECO:0000256" key="1">
    <source>
        <dbReference type="ARBA" id="ARBA00001954"/>
    </source>
</evidence>
<protein>
    <recommendedName>
        <fullName evidence="6">2OGFeDO JBP1/TET oxygenase domain-containing protein</fullName>
    </recommendedName>
</protein>
<sequence>DPLVSSASSREPAMQCWLQQISPVENLLTEVLQVVHPELHQACSEVLSKLQLNPTLREVVESWPAIFEAMELIVNHVTPWHQDQGGCPEAYDCLLNLGNCQDARFHISDLGASFDYPPGSVIYLTGRVLRHSVKELEKGKERAVIAHFTKDAVQNRLEVIRPQLPTISQYLV</sequence>
<feature type="domain" description="2OGFeDO JBP1/TET oxygenase" evidence="6">
    <location>
        <begin position="5"/>
        <end position="149"/>
    </location>
</feature>
<evidence type="ECO:0000256" key="2">
    <source>
        <dbReference type="ARBA" id="ARBA00022723"/>
    </source>
</evidence>
<evidence type="ECO:0000256" key="3">
    <source>
        <dbReference type="ARBA" id="ARBA00022964"/>
    </source>
</evidence>
<dbReference type="GO" id="GO:0046872">
    <property type="term" value="F:metal ion binding"/>
    <property type="evidence" value="ECO:0007669"/>
    <property type="project" value="UniProtKB-KW"/>
</dbReference>
<name>A0A0C9U838_PAXIN</name>
<dbReference type="HOGENOM" id="CLU_039070_2_0_1"/>
<keyword evidence="3" id="KW-0223">Dioxygenase</keyword>
<dbReference type="Gene3D" id="3.60.130.30">
    <property type="match status" value="1"/>
</dbReference>
<accession>A0A0C9U838</accession>
<dbReference type="OrthoDB" id="3200752at2759"/>
<evidence type="ECO:0000313" key="8">
    <source>
        <dbReference type="Proteomes" id="UP000053647"/>
    </source>
</evidence>
<dbReference type="GO" id="GO:0051213">
    <property type="term" value="F:dioxygenase activity"/>
    <property type="evidence" value="ECO:0007669"/>
    <property type="project" value="UniProtKB-KW"/>
</dbReference>
<gene>
    <name evidence="7" type="ORF">PAXINDRAFT_77827</name>
</gene>
<dbReference type="Proteomes" id="UP000053647">
    <property type="component" value="Unassembled WGS sequence"/>
</dbReference>
<dbReference type="InterPro" id="IPR024779">
    <property type="entry name" value="2OGFeDO_JBP1/TET_oxygenase_dom"/>
</dbReference>
<reference evidence="7 8" key="1">
    <citation type="submission" date="2014-06" db="EMBL/GenBank/DDBJ databases">
        <authorList>
            <consortium name="DOE Joint Genome Institute"/>
            <person name="Kuo A."/>
            <person name="Kohler A."/>
            <person name="Nagy L.G."/>
            <person name="Floudas D."/>
            <person name="Copeland A."/>
            <person name="Barry K.W."/>
            <person name="Cichocki N."/>
            <person name="Veneault-Fourrey C."/>
            <person name="LaButti K."/>
            <person name="Lindquist E.A."/>
            <person name="Lipzen A."/>
            <person name="Lundell T."/>
            <person name="Morin E."/>
            <person name="Murat C."/>
            <person name="Sun H."/>
            <person name="Tunlid A."/>
            <person name="Henrissat B."/>
            <person name="Grigoriev I.V."/>
            <person name="Hibbett D.S."/>
            <person name="Martin F."/>
            <person name="Nordberg H.P."/>
            <person name="Cantor M.N."/>
            <person name="Hua S.X."/>
        </authorList>
    </citation>
    <scope>NUCLEOTIDE SEQUENCE [LARGE SCALE GENOMIC DNA]</scope>
    <source>
        <strain evidence="7 8">ATCC 200175</strain>
    </source>
</reference>